<feature type="domain" description="Flagellar protein FlgJ N-terminal" evidence="2">
    <location>
        <begin position="47"/>
        <end position="94"/>
    </location>
</feature>
<protein>
    <submittedName>
        <fullName evidence="3">Flagellar protein FlgJ</fullName>
    </submittedName>
</protein>
<dbReference type="InterPro" id="IPR019301">
    <property type="entry name" value="Flagellar_prot_FlgJ_N"/>
</dbReference>
<evidence type="ECO:0000259" key="2">
    <source>
        <dbReference type="Pfam" id="PF10135"/>
    </source>
</evidence>
<keyword evidence="3" id="KW-0282">Flagellum</keyword>
<dbReference type="EMBL" id="LT840185">
    <property type="protein sequence ID" value="SMF72463.1"/>
    <property type="molecule type" value="Genomic_DNA"/>
</dbReference>
<dbReference type="Pfam" id="PF10135">
    <property type="entry name" value="Rod-binding"/>
    <property type="match status" value="1"/>
</dbReference>
<dbReference type="RefSeq" id="WP_244552321.1">
    <property type="nucleotide sequence ID" value="NZ_LT840185.1"/>
</dbReference>
<evidence type="ECO:0000313" key="3">
    <source>
        <dbReference type="EMBL" id="SMF72463.1"/>
    </source>
</evidence>
<evidence type="ECO:0000313" key="4">
    <source>
        <dbReference type="Proteomes" id="UP000192934"/>
    </source>
</evidence>
<organism evidence="3 4">
    <name type="scientific">Allosphingosinicella indica</name>
    <dbReference type="NCBI Taxonomy" id="941907"/>
    <lineage>
        <taxon>Bacteria</taxon>
        <taxon>Pseudomonadati</taxon>
        <taxon>Pseudomonadota</taxon>
        <taxon>Alphaproteobacteria</taxon>
        <taxon>Sphingomonadales</taxon>
        <taxon>Sphingomonadaceae</taxon>
        <taxon>Allosphingosinicella</taxon>
    </lineage>
</organism>
<reference evidence="4" key="1">
    <citation type="submission" date="2017-04" db="EMBL/GenBank/DDBJ databases">
        <authorList>
            <person name="Varghese N."/>
            <person name="Submissions S."/>
        </authorList>
    </citation>
    <scope>NUCLEOTIDE SEQUENCE [LARGE SCALE GENOMIC DNA]</scope>
    <source>
        <strain evidence="4">Dd16</strain>
    </source>
</reference>
<gene>
    <name evidence="3" type="ORF">SAMN06295910_2023</name>
</gene>
<dbReference type="AlphaFoldDB" id="A0A1X7GNT9"/>
<feature type="region of interest" description="Disordered" evidence="1">
    <location>
        <begin position="1"/>
        <end position="20"/>
    </location>
</feature>
<dbReference type="STRING" id="941907.SAMN06295910_2023"/>
<proteinExistence type="predicted"/>
<keyword evidence="3" id="KW-0969">Cilium</keyword>
<dbReference type="Proteomes" id="UP000192934">
    <property type="component" value="Chromosome I"/>
</dbReference>
<name>A0A1X7GNT9_9SPHN</name>
<evidence type="ECO:0000256" key="1">
    <source>
        <dbReference type="SAM" id="MobiDB-lite"/>
    </source>
</evidence>
<accession>A0A1X7GNT9</accession>
<keyword evidence="3" id="KW-0966">Cell projection</keyword>
<keyword evidence="4" id="KW-1185">Reference proteome</keyword>
<sequence length="111" mass="11605">MIERAASPANKPAAGPDIGAGDAARVASLKQAAQAFEAVFLRQMIGSMRQAKLTEDELFGSSSTEQFQSMADAKLADNMAEKSNFGIADLLLRQFGAKLGTPQTADGGKAE</sequence>